<comment type="caution">
    <text evidence="1">The sequence shown here is derived from an EMBL/GenBank/DDBJ whole genome shotgun (WGS) entry which is preliminary data.</text>
</comment>
<proteinExistence type="predicted"/>
<gene>
    <name evidence="1" type="ORF">CEJ86_09540</name>
</gene>
<name>A0A2J0Z645_RHIML</name>
<evidence type="ECO:0000313" key="2">
    <source>
        <dbReference type="Proteomes" id="UP000231987"/>
    </source>
</evidence>
<organism evidence="1 2">
    <name type="scientific">Rhizobium meliloti</name>
    <name type="common">Ensifer meliloti</name>
    <name type="synonym">Sinorhizobium meliloti</name>
    <dbReference type="NCBI Taxonomy" id="382"/>
    <lineage>
        <taxon>Bacteria</taxon>
        <taxon>Pseudomonadati</taxon>
        <taxon>Pseudomonadota</taxon>
        <taxon>Alphaproteobacteria</taxon>
        <taxon>Hyphomicrobiales</taxon>
        <taxon>Rhizobiaceae</taxon>
        <taxon>Sinorhizobium/Ensifer group</taxon>
        <taxon>Sinorhizobium</taxon>
    </lineage>
</organism>
<dbReference type="EMBL" id="NJGD01000003">
    <property type="protein sequence ID" value="PJR15928.1"/>
    <property type="molecule type" value="Genomic_DNA"/>
</dbReference>
<accession>A0A2J0Z645</accession>
<reference evidence="1 2" key="1">
    <citation type="submission" date="2017-06" db="EMBL/GenBank/DDBJ databases">
        <title>Ensifer strains isolated from leguminous trees and herbs display diverse denitrification phenotypes with some acting as strong N2O sinks.</title>
        <authorList>
            <person name="Woliy K."/>
            <person name="Mania D."/>
            <person name="Bakken L.R."/>
            <person name="Frostegard A."/>
        </authorList>
    </citation>
    <scope>NUCLEOTIDE SEQUENCE [LARGE SCALE GENOMIC DNA]</scope>
    <source>
        <strain evidence="1 2">AC50a</strain>
    </source>
</reference>
<dbReference type="RefSeq" id="WP_100671421.1">
    <property type="nucleotide sequence ID" value="NZ_NJGD01000003.1"/>
</dbReference>
<sequence length="81" mass="8733">MTITLLLKSFYRDAPDRGLANALTLSPIVGVVADPTTVHRESPTFAFAGCYAIFGHGLTGASTAIGVSQTFRFRRSDDRPM</sequence>
<evidence type="ECO:0000313" key="1">
    <source>
        <dbReference type="EMBL" id="PJR15928.1"/>
    </source>
</evidence>
<dbReference type="AlphaFoldDB" id="A0A2J0Z645"/>
<dbReference type="Proteomes" id="UP000231987">
    <property type="component" value="Unassembled WGS sequence"/>
</dbReference>
<protein>
    <submittedName>
        <fullName evidence="1">Uncharacterized protein</fullName>
    </submittedName>
</protein>